<sequence>MLPIALLFVLSLFGLSDTRPLKDRGLIDNAAGQTYDYIVIGCGVSGLVVSSRLSESEDITVLCLEAGALDHYEDEIQIPYYIGLQPDGFYEWGIYTTPQGQLDGVSRHIPMGKGVGGGSLINGMVWNRGNQQSFNAWNDLGNSGWGWESLLPYFEKSETYTPKNYAGREVQPVLENSAVHGTSGPIQVSYPNYYWPQTDNWFSALQEIGIPTSAEPNQGLSAGGYFLPLDIDPNNQTRSDARRAYYDPNIQRNNFNVQPYSQVTRIIFEQGDELTATGVEFAAGPSSPRQTAFASREVVLSAGAIHSPQILELSGIGQSSILEGLGIEVLENLPGVGNNLQDHGMIHLDYSYTNPDIMDVEDFATNSQFNDDSAAEYYSSKTGPWTAKPSCAVAFPSLEQTAADAAGMISAARSAAYNLPDTYANEPTLQRGYEQQLDSVLGELASENIPAFENLNNNAGGLDLALMRPLSRGTAHITSTDPFAPPNVDPRWLVHQFDYDVMILAMQVNQKILDTDAIQALQPSYAQIPRDANTDQLGEILRVGIGTEYHYSSTTAMLPLDMGGVVSDQLRVYGTSNLRVVDTGIYPMVPGAHLQAVAYGVAEKAADMIKADQ</sequence>
<comment type="caution">
    <text evidence="8">The sequence shown here is derived from an EMBL/GenBank/DDBJ whole genome shotgun (WGS) entry which is preliminary data.</text>
</comment>
<dbReference type="Pfam" id="PF00732">
    <property type="entry name" value="GMC_oxred_N"/>
    <property type="match status" value="1"/>
</dbReference>
<dbReference type="PANTHER" id="PTHR11552:SF115">
    <property type="entry name" value="DEHYDROGENASE XPTC-RELATED"/>
    <property type="match status" value="1"/>
</dbReference>
<evidence type="ECO:0000256" key="2">
    <source>
        <dbReference type="PIRSR" id="PIRSR000137-1"/>
    </source>
</evidence>
<feature type="binding site" evidence="3">
    <location>
        <begin position="122"/>
        <end position="125"/>
    </location>
    <ligand>
        <name>FAD</name>
        <dbReference type="ChEBI" id="CHEBI:57692"/>
    </ligand>
</feature>
<dbReference type="RefSeq" id="XP_064712427.1">
    <property type="nucleotide sequence ID" value="XM_064844567.1"/>
</dbReference>
<gene>
    <name evidence="8" type="ORF">LTR84_000939</name>
</gene>
<dbReference type="AlphaFoldDB" id="A0AAV9NW40"/>
<keyword evidence="5" id="KW-0732">Signal</keyword>
<feature type="binding site" evidence="3">
    <location>
        <position position="263"/>
    </location>
    <ligand>
        <name>FAD</name>
        <dbReference type="ChEBI" id="CHEBI:57692"/>
    </ligand>
</feature>
<comment type="similarity">
    <text evidence="1 4">Belongs to the GMC oxidoreductase family.</text>
</comment>
<dbReference type="PROSITE" id="PS00624">
    <property type="entry name" value="GMC_OXRED_2"/>
    <property type="match status" value="1"/>
</dbReference>
<feature type="active site" description="Proton donor" evidence="2">
    <location>
        <position position="550"/>
    </location>
</feature>
<dbReference type="GO" id="GO:0016614">
    <property type="term" value="F:oxidoreductase activity, acting on CH-OH group of donors"/>
    <property type="evidence" value="ECO:0007669"/>
    <property type="project" value="InterPro"/>
</dbReference>
<dbReference type="Gene3D" id="3.30.560.10">
    <property type="entry name" value="Glucose Oxidase, domain 3"/>
    <property type="match status" value="1"/>
</dbReference>
<reference evidence="8 9" key="1">
    <citation type="submission" date="2023-08" db="EMBL/GenBank/DDBJ databases">
        <title>Black Yeasts Isolated from many extreme environments.</title>
        <authorList>
            <person name="Coleine C."/>
            <person name="Stajich J.E."/>
            <person name="Selbmann L."/>
        </authorList>
    </citation>
    <scope>NUCLEOTIDE SEQUENCE [LARGE SCALE GENOMIC DNA]</scope>
    <source>
        <strain evidence="8 9">CCFEE 5792</strain>
    </source>
</reference>
<dbReference type="InterPro" id="IPR036188">
    <property type="entry name" value="FAD/NAD-bd_sf"/>
</dbReference>
<dbReference type="InterPro" id="IPR007867">
    <property type="entry name" value="GMC_OxRtase_C"/>
</dbReference>
<organism evidence="8 9">
    <name type="scientific">Exophiala bonariae</name>
    <dbReference type="NCBI Taxonomy" id="1690606"/>
    <lineage>
        <taxon>Eukaryota</taxon>
        <taxon>Fungi</taxon>
        <taxon>Dikarya</taxon>
        <taxon>Ascomycota</taxon>
        <taxon>Pezizomycotina</taxon>
        <taxon>Eurotiomycetes</taxon>
        <taxon>Chaetothyriomycetidae</taxon>
        <taxon>Chaetothyriales</taxon>
        <taxon>Herpotrichiellaceae</taxon>
        <taxon>Exophiala</taxon>
    </lineage>
</organism>
<evidence type="ECO:0000256" key="5">
    <source>
        <dbReference type="SAM" id="SignalP"/>
    </source>
</evidence>
<evidence type="ECO:0000256" key="4">
    <source>
        <dbReference type="RuleBase" id="RU003968"/>
    </source>
</evidence>
<dbReference type="Gene3D" id="3.50.50.60">
    <property type="entry name" value="FAD/NAD(P)-binding domain"/>
    <property type="match status" value="1"/>
</dbReference>
<feature type="active site" description="Proton acceptor" evidence="2">
    <location>
        <position position="593"/>
    </location>
</feature>
<protein>
    <recommendedName>
        <fullName evidence="6 7">Glucose-methanol-choline oxidoreductase N-terminal domain-containing protein</fullName>
    </recommendedName>
</protein>
<keyword evidence="3 4" id="KW-0274">FAD</keyword>
<dbReference type="InterPro" id="IPR000172">
    <property type="entry name" value="GMC_OxRdtase_N"/>
</dbReference>
<dbReference type="GO" id="GO:0044550">
    <property type="term" value="P:secondary metabolite biosynthetic process"/>
    <property type="evidence" value="ECO:0007669"/>
    <property type="project" value="TreeGrafter"/>
</dbReference>
<name>A0AAV9NW40_9EURO</name>
<dbReference type="PANTHER" id="PTHR11552">
    <property type="entry name" value="GLUCOSE-METHANOL-CHOLINE GMC OXIDOREDUCTASE"/>
    <property type="match status" value="1"/>
</dbReference>
<dbReference type="SUPFAM" id="SSF51905">
    <property type="entry name" value="FAD/NAD(P)-binding domain"/>
    <property type="match status" value="1"/>
</dbReference>
<keyword evidence="9" id="KW-1185">Reference proteome</keyword>
<dbReference type="Pfam" id="PF05199">
    <property type="entry name" value="GMC_oxred_C"/>
    <property type="match status" value="1"/>
</dbReference>
<dbReference type="PROSITE" id="PS00623">
    <property type="entry name" value="GMC_OXRED_1"/>
    <property type="match status" value="1"/>
</dbReference>
<dbReference type="Proteomes" id="UP001358417">
    <property type="component" value="Unassembled WGS sequence"/>
</dbReference>
<evidence type="ECO:0000259" key="6">
    <source>
        <dbReference type="PROSITE" id="PS00623"/>
    </source>
</evidence>
<feature type="domain" description="Glucose-methanol-choline oxidoreductase N-terminal" evidence="6">
    <location>
        <begin position="112"/>
        <end position="135"/>
    </location>
</feature>
<feature type="domain" description="Glucose-methanol-choline oxidoreductase N-terminal" evidence="7">
    <location>
        <begin position="303"/>
        <end position="317"/>
    </location>
</feature>
<evidence type="ECO:0000313" key="8">
    <source>
        <dbReference type="EMBL" id="KAK5065103.1"/>
    </source>
</evidence>
<evidence type="ECO:0000256" key="1">
    <source>
        <dbReference type="ARBA" id="ARBA00010790"/>
    </source>
</evidence>
<dbReference type="EMBL" id="JAVRRD010000001">
    <property type="protein sequence ID" value="KAK5065103.1"/>
    <property type="molecule type" value="Genomic_DNA"/>
</dbReference>
<feature type="chain" id="PRO_5043339633" description="Glucose-methanol-choline oxidoreductase N-terminal domain-containing protein" evidence="5">
    <location>
        <begin position="19"/>
        <end position="613"/>
    </location>
</feature>
<proteinExistence type="inferred from homology"/>
<evidence type="ECO:0000256" key="3">
    <source>
        <dbReference type="PIRSR" id="PIRSR000137-2"/>
    </source>
</evidence>
<dbReference type="InterPro" id="IPR012132">
    <property type="entry name" value="GMC_OxRdtase"/>
</dbReference>
<dbReference type="GO" id="GO:0050660">
    <property type="term" value="F:flavin adenine dinucleotide binding"/>
    <property type="evidence" value="ECO:0007669"/>
    <property type="project" value="InterPro"/>
</dbReference>
<keyword evidence="4" id="KW-0285">Flavoprotein</keyword>
<dbReference type="GeneID" id="89969161"/>
<evidence type="ECO:0000259" key="7">
    <source>
        <dbReference type="PROSITE" id="PS00624"/>
    </source>
</evidence>
<dbReference type="PIRSF" id="PIRSF000137">
    <property type="entry name" value="Alcohol_oxidase"/>
    <property type="match status" value="1"/>
</dbReference>
<dbReference type="SUPFAM" id="SSF54373">
    <property type="entry name" value="FAD-linked reductases, C-terminal domain"/>
    <property type="match status" value="1"/>
</dbReference>
<comment type="cofactor">
    <cofactor evidence="3">
        <name>FAD</name>
        <dbReference type="ChEBI" id="CHEBI:57692"/>
    </cofactor>
</comment>
<accession>A0AAV9NW40</accession>
<feature type="signal peptide" evidence="5">
    <location>
        <begin position="1"/>
        <end position="18"/>
    </location>
</feature>
<evidence type="ECO:0000313" key="9">
    <source>
        <dbReference type="Proteomes" id="UP001358417"/>
    </source>
</evidence>